<keyword evidence="7 8" id="KW-0472">Membrane</keyword>
<evidence type="ECO:0000256" key="1">
    <source>
        <dbReference type="ARBA" id="ARBA00004211"/>
    </source>
</evidence>
<dbReference type="GO" id="GO:0031201">
    <property type="term" value="C:SNARE complex"/>
    <property type="evidence" value="ECO:0007669"/>
    <property type="project" value="TreeGrafter"/>
</dbReference>
<dbReference type="GO" id="GO:0048278">
    <property type="term" value="P:vesicle docking"/>
    <property type="evidence" value="ECO:0007669"/>
    <property type="project" value="TreeGrafter"/>
</dbReference>
<dbReference type="GO" id="GO:0006886">
    <property type="term" value="P:intracellular protein transport"/>
    <property type="evidence" value="ECO:0007669"/>
    <property type="project" value="InterPro"/>
</dbReference>
<dbReference type="Proteomes" id="UP000728032">
    <property type="component" value="Unassembled WGS sequence"/>
</dbReference>
<feature type="transmembrane region" description="Helical" evidence="8">
    <location>
        <begin position="309"/>
        <end position="329"/>
    </location>
</feature>
<accession>A0A7R9L9L5</accession>
<dbReference type="PANTHER" id="PTHR19957:SF3">
    <property type="entry name" value="SYNTAXIN-5"/>
    <property type="match status" value="1"/>
</dbReference>
<dbReference type="GO" id="GO:0006906">
    <property type="term" value="P:vesicle fusion"/>
    <property type="evidence" value="ECO:0007669"/>
    <property type="project" value="TreeGrafter"/>
</dbReference>
<proteinExistence type="inferred from homology"/>
<dbReference type="InterPro" id="IPR045242">
    <property type="entry name" value="Syntaxin"/>
</dbReference>
<evidence type="ECO:0000256" key="2">
    <source>
        <dbReference type="ARBA" id="ARBA00009063"/>
    </source>
</evidence>
<evidence type="ECO:0000256" key="4">
    <source>
        <dbReference type="ARBA" id="ARBA00022692"/>
    </source>
</evidence>
<evidence type="ECO:0000256" key="5">
    <source>
        <dbReference type="ARBA" id="ARBA00022989"/>
    </source>
</evidence>
<comment type="subcellular location">
    <subcellularLocation>
        <location evidence="1">Membrane</location>
        <topology evidence="1">Single-pass type IV membrane protein</topology>
    </subcellularLocation>
</comment>
<dbReference type="PROSITE" id="PS50192">
    <property type="entry name" value="T_SNARE"/>
    <property type="match status" value="1"/>
</dbReference>
<dbReference type="GO" id="GO:0005484">
    <property type="term" value="F:SNAP receptor activity"/>
    <property type="evidence" value="ECO:0007669"/>
    <property type="project" value="InterPro"/>
</dbReference>
<dbReference type="Pfam" id="PF05739">
    <property type="entry name" value="SNARE"/>
    <property type="match status" value="1"/>
</dbReference>
<comment type="similarity">
    <text evidence="2">Belongs to the syntaxin family.</text>
</comment>
<dbReference type="EMBL" id="OC914933">
    <property type="protein sequence ID" value="CAD7637620.1"/>
    <property type="molecule type" value="Genomic_DNA"/>
</dbReference>
<dbReference type="SMART" id="SM00397">
    <property type="entry name" value="t_SNARE"/>
    <property type="match status" value="1"/>
</dbReference>
<protein>
    <recommendedName>
        <fullName evidence="9">t-SNARE coiled-coil homology domain-containing protein</fullName>
    </recommendedName>
</protein>
<reference evidence="10" key="1">
    <citation type="submission" date="2020-11" db="EMBL/GenBank/DDBJ databases">
        <authorList>
            <person name="Tran Van P."/>
        </authorList>
    </citation>
    <scope>NUCLEOTIDE SEQUENCE</scope>
</reference>
<evidence type="ECO:0000313" key="10">
    <source>
        <dbReference type="EMBL" id="CAD7637620.1"/>
    </source>
</evidence>
<evidence type="ECO:0000256" key="3">
    <source>
        <dbReference type="ARBA" id="ARBA00022448"/>
    </source>
</evidence>
<dbReference type="GO" id="GO:0000149">
    <property type="term" value="F:SNARE binding"/>
    <property type="evidence" value="ECO:0007669"/>
    <property type="project" value="TreeGrafter"/>
</dbReference>
<keyword evidence="6" id="KW-0175">Coiled coil</keyword>
<evidence type="ECO:0000256" key="6">
    <source>
        <dbReference type="ARBA" id="ARBA00023054"/>
    </source>
</evidence>
<dbReference type="GO" id="GO:0000139">
    <property type="term" value="C:Golgi membrane"/>
    <property type="evidence" value="ECO:0007669"/>
    <property type="project" value="TreeGrafter"/>
</dbReference>
<dbReference type="InterPro" id="IPR006012">
    <property type="entry name" value="Syntaxin/epimorphin_CS"/>
</dbReference>
<evidence type="ECO:0000313" key="11">
    <source>
        <dbReference type="Proteomes" id="UP000728032"/>
    </source>
</evidence>
<evidence type="ECO:0000259" key="9">
    <source>
        <dbReference type="PROSITE" id="PS50192"/>
    </source>
</evidence>
<dbReference type="SUPFAM" id="SSF47661">
    <property type="entry name" value="t-snare proteins"/>
    <property type="match status" value="1"/>
</dbReference>
<keyword evidence="5 8" id="KW-1133">Transmembrane helix</keyword>
<dbReference type="PANTHER" id="PTHR19957">
    <property type="entry name" value="SYNTAXIN"/>
    <property type="match status" value="1"/>
</dbReference>
<dbReference type="Gene3D" id="1.20.58.70">
    <property type="match status" value="1"/>
</dbReference>
<dbReference type="EMBL" id="CAJPVJ010000108">
    <property type="protein sequence ID" value="CAG2161030.1"/>
    <property type="molecule type" value="Genomic_DNA"/>
</dbReference>
<keyword evidence="11" id="KW-1185">Reference proteome</keyword>
<evidence type="ECO:0000256" key="7">
    <source>
        <dbReference type="ARBA" id="ARBA00023136"/>
    </source>
</evidence>
<keyword evidence="4 8" id="KW-0812">Transmembrane</keyword>
<keyword evidence="3" id="KW-0813">Transport</keyword>
<dbReference type="InterPro" id="IPR010989">
    <property type="entry name" value="SNARE"/>
</dbReference>
<feature type="domain" description="T-SNARE coiled-coil homology" evidence="9">
    <location>
        <begin position="238"/>
        <end position="300"/>
    </location>
</feature>
<dbReference type="CDD" id="cd15844">
    <property type="entry name" value="SNARE_syntaxin5"/>
    <property type="match status" value="1"/>
</dbReference>
<dbReference type="OrthoDB" id="421009at2759"/>
<dbReference type="AlphaFoldDB" id="A0A7R9L9L5"/>
<dbReference type="InterPro" id="IPR000727">
    <property type="entry name" value="T_SNARE_dom"/>
</dbReference>
<evidence type="ECO:0000256" key="8">
    <source>
        <dbReference type="SAM" id="Phobius"/>
    </source>
</evidence>
<gene>
    <name evidence="10" type="ORF">ONB1V03_LOCUS925</name>
</gene>
<dbReference type="PROSITE" id="PS00914">
    <property type="entry name" value="SYNTAXIN"/>
    <property type="match status" value="1"/>
</dbReference>
<sequence length="330" mass="38232">MARERTHEFFSTVKSIEGKPQYMNNELRSRRTHNKWSNGSVANSLQSSPHYKTYVQFMRGSRSVARDLFATYQKLEKINILAQKKTIFDGEEASRELNELVYIVKQDITSLNQQIESLRQQQLQQLHQQNSANIENHSKNVVLTLQHHANIENHSKNVVLTLQHQLASISNNFKNTLQLRTQNMAQQKLRREQFTTSAVMPSHANSTVIDLSDDLVGNREDDERRQQKQLLIYEDQSNDYLEERASTMQSIESTIVELGTIFTQLATMVQQQEEMITRIDANVNDVSLNVEAAHQSLLQYFSSVTNNRWLILKVFAILFVFFLLFVVLLS</sequence>
<name>A0A7R9L9L5_9ACAR</name>
<organism evidence="10">
    <name type="scientific">Oppiella nova</name>
    <dbReference type="NCBI Taxonomy" id="334625"/>
    <lineage>
        <taxon>Eukaryota</taxon>
        <taxon>Metazoa</taxon>
        <taxon>Ecdysozoa</taxon>
        <taxon>Arthropoda</taxon>
        <taxon>Chelicerata</taxon>
        <taxon>Arachnida</taxon>
        <taxon>Acari</taxon>
        <taxon>Acariformes</taxon>
        <taxon>Sarcoptiformes</taxon>
        <taxon>Oribatida</taxon>
        <taxon>Brachypylina</taxon>
        <taxon>Oppioidea</taxon>
        <taxon>Oppiidae</taxon>
        <taxon>Oppiella</taxon>
    </lineage>
</organism>
<dbReference type="GO" id="GO:0006888">
    <property type="term" value="P:endoplasmic reticulum to Golgi vesicle-mediated transport"/>
    <property type="evidence" value="ECO:0007669"/>
    <property type="project" value="TreeGrafter"/>
</dbReference>